<reference evidence="2" key="1">
    <citation type="journal article" date="2019" name="Int. J. Syst. Evol. Microbiol.">
        <title>The Global Catalogue of Microorganisms (GCM) 10K type strain sequencing project: providing services to taxonomists for standard genome sequencing and annotation.</title>
        <authorList>
            <consortium name="The Broad Institute Genomics Platform"/>
            <consortium name="The Broad Institute Genome Sequencing Center for Infectious Disease"/>
            <person name="Wu L."/>
            <person name="Ma J."/>
        </authorList>
    </citation>
    <scope>NUCLEOTIDE SEQUENCE [LARGE SCALE GENOMIC DNA]</scope>
    <source>
        <strain evidence="2">XZYJ18</strain>
    </source>
</reference>
<protein>
    <submittedName>
        <fullName evidence="1">Uncharacterized protein</fullName>
    </submittedName>
</protein>
<proteinExistence type="predicted"/>
<evidence type="ECO:0000313" key="1">
    <source>
        <dbReference type="EMBL" id="MFC4561041.1"/>
    </source>
</evidence>
<keyword evidence="2" id="KW-1185">Reference proteome</keyword>
<sequence length="123" mass="14048">MSQPEPLPYQVSRSEIYNETAARTARITIVPDEQDPEVIIIESSCPCCTHYTYFREPVVVYRDMDFFPTMNSLFDKALRRAARDITSRDVEVICDCSWSHPGTPELKTGCGASWVLHIDWGSE</sequence>
<gene>
    <name evidence="1" type="ORF">ACFO4E_04140</name>
</gene>
<dbReference type="EMBL" id="JBHSFQ010000003">
    <property type="protein sequence ID" value="MFC4561041.1"/>
    <property type="molecule type" value="Genomic_DNA"/>
</dbReference>
<accession>A0ABV9DQI9</accession>
<dbReference type="RefSeq" id="WP_378571663.1">
    <property type="nucleotide sequence ID" value="NZ_JBHSFQ010000003.1"/>
</dbReference>
<dbReference type="Proteomes" id="UP001595923">
    <property type="component" value="Unassembled WGS sequence"/>
</dbReference>
<organism evidence="1 2">
    <name type="scientific">Nocardiopsis mangrovi</name>
    <dbReference type="NCBI Taxonomy" id="1179818"/>
    <lineage>
        <taxon>Bacteria</taxon>
        <taxon>Bacillati</taxon>
        <taxon>Actinomycetota</taxon>
        <taxon>Actinomycetes</taxon>
        <taxon>Streptosporangiales</taxon>
        <taxon>Nocardiopsidaceae</taxon>
        <taxon>Nocardiopsis</taxon>
    </lineage>
</organism>
<evidence type="ECO:0000313" key="2">
    <source>
        <dbReference type="Proteomes" id="UP001595923"/>
    </source>
</evidence>
<name>A0ABV9DQI9_9ACTN</name>
<comment type="caution">
    <text evidence="1">The sequence shown here is derived from an EMBL/GenBank/DDBJ whole genome shotgun (WGS) entry which is preliminary data.</text>
</comment>